<reference evidence="2" key="1">
    <citation type="journal article" date="2023" name="Science">
        <title>Genome structures resolve the early diversification of teleost fishes.</title>
        <authorList>
            <person name="Parey E."/>
            <person name="Louis A."/>
            <person name="Montfort J."/>
            <person name="Bouchez O."/>
            <person name="Roques C."/>
            <person name="Iampietro C."/>
            <person name="Lluch J."/>
            <person name="Castinel A."/>
            <person name="Donnadieu C."/>
            <person name="Desvignes T."/>
            <person name="Floi Bucao C."/>
            <person name="Jouanno E."/>
            <person name="Wen M."/>
            <person name="Mejri S."/>
            <person name="Dirks R."/>
            <person name="Jansen H."/>
            <person name="Henkel C."/>
            <person name="Chen W.J."/>
            <person name="Zahm M."/>
            <person name="Cabau C."/>
            <person name="Klopp C."/>
            <person name="Thompson A.W."/>
            <person name="Robinson-Rechavi M."/>
            <person name="Braasch I."/>
            <person name="Lecointre G."/>
            <person name="Bobe J."/>
            <person name="Postlethwait J.H."/>
            <person name="Berthelot C."/>
            <person name="Roest Crollius H."/>
            <person name="Guiguen Y."/>
        </authorList>
    </citation>
    <scope>NUCLEOTIDE SEQUENCE</scope>
    <source>
        <strain evidence="2">NC1722</strain>
    </source>
</reference>
<name>A0AAD7S3F7_9TELE</name>
<comment type="caution">
    <text evidence="2">The sequence shown here is derived from an EMBL/GenBank/DDBJ whole genome shotgun (WGS) entry which is preliminary data.</text>
</comment>
<gene>
    <name evidence="2" type="ORF">AAFF_G00035740</name>
</gene>
<keyword evidence="3" id="KW-1185">Reference proteome</keyword>
<evidence type="ECO:0000313" key="2">
    <source>
        <dbReference type="EMBL" id="KAJ8395118.1"/>
    </source>
</evidence>
<feature type="compositionally biased region" description="Polar residues" evidence="1">
    <location>
        <begin position="28"/>
        <end position="38"/>
    </location>
</feature>
<protein>
    <submittedName>
        <fullName evidence="2">Uncharacterized protein</fullName>
    </submittedName>
</protein>
<proteinExistence type="predicted"/>
<dbReference type="Proteomes" id="UP001221898">
    <property type="component" value="Unassembled WGS sequence"/>
</dbReference>
<accession>A0AAD7S3F7</accession>
<feature type="region of interest" description="Disordered" evidence="1">
    <location>
        <begin position="13"/>
        <end position="41"/>
    </location>
</feature>
<evidence type="ECO:0000256" key="1">
    <source>
        <dbReference type="SAM" id="MobiDB-lite"/>
    </source>
</evidence>
<dbReference type="AlphaFoldDB" id="A0AAD7S3F7"/>
<dbReference type="EMBL" id="JAINUG010000119">
    <property type="protein sequence ID" value="KAJ8395118.1"/>
    <property type="molecule type" value="Genomic_DNA"/>
</dbReference>
<organism evidence="2 3">
    <name type="scientific">Aldrovandia affinis</name>
    <dbReference type="NCBI Taxonomy" id="143900"/>
    <lineage>
        <taxon>Eukaryota</taxon>
        <taxon>Metazoa</taxon>
        <taxon>Chordata</taxon>
        <taxon>Craniata</taxon>
        <taxon>Vertebrata</taxon>
        <taxon>Euteleostomi</taxon>
        <taxon>Actinopterygii</taxon>
        <taxon>Neopterygii</taxon>
        <taxon>Teleostei</taxon>
        <taxon>Notacanthiformes</taxon>
        <taxon>Halosauridae</taxon>
        <taxon>Aldrovandia</taxon>
    </lineage>
</organism>
<evidence type="ECO:0000313" key="3">
    <source>
        <dbReference type="Proteomes" id="UP001221898"/>
    </source>
</evidence>
<sequence>MVHEDEVLLRLSQHQDRRLMQNEHPGSVSPSPRLSSVATGPPSAARLLGNIVLLNVFIFKTMARGDSPWHFQSEPTREETKV</sequence>